<dbReference type="InterPro" id="IPR041236">
    <property type="entry name" value="PriA_C"/>
</dbReference>
<evidence type="ECO:0000256" key="2">
    <source>
        <dbReference type="ARBA" id="ARBA00022705"/>
    </source>
</evidence>
<evidence type="ECO:0000313" key="14">
    <source>
        <dbReference type="EMBL" id="BCK86342.1"/>
    </source>
</evidence>
<feature type="domain" description="Helicase ATP-binding" evidence="13">
    <location>
        <begin position="216"/>
        <end position="383"/>
    </location>
</feature>
<evidence type="ECO:0000256" key="3">
    <source>
        <dbReference type="ARBA" id="ARBA00022723"/>
    </source>
</evidence>
<dbReference type="EC" id="5.6.2.4" evidence="12"/>
<dbReference type="InterPro" id="IPR042115">
    <property type="entry name" value="PriA_3primeBD_sf"/>
</dbReference>
<dbReference type="FunFam" id="3.40.1440.60:FF:000001">
    <property type="entry name" value="Primosomal protein N"/>
    <property type="match status" value="1"/>
</dbReference>
<dbReference type="Gene3D" id="3.40.50.300">
    <property type="entry name" value="P-loop containing nucleotide triphosphate hydrolases"/>
    <property type="match status" value="2"/>
</dbReference>
<dbReference type="HAMAP" id="MF_00983">
    <property type="entry name" value="PriA"/>
    <property type="match status" value="1"/>
</dbReference>
<evidence type="ECO:0000256" key="7">
    <source>
        <dbReference type="ARBA" id="ARBA00022833"/>
    </source>
</evidence>
<sequence length="735" mass="81460">MPIVRVALDVPLSTLFDYVASEKTQLEIGQRVVVPFGRKQVLGVAMAWAESSDLAAERIKPVTQVLDDVPPLPQELLTLLQFCSDYYHYPLGMTVLSALPTRLRAVEPIAVKQSLDYTLSEAGRALDVATLPKRRVVQQRILQALRQAPLSGAQLRSLSPSAPAALKAMIEAGWIELVDRKSNPLPQAGERTNEKRNLLLGAHTLTVEQQQAVDAVSQQKGYGCFLLHGITGSGKTEIYVHLMHEMLQRGGQVLLLVPEINLTPQLENYFRSRFPDVDLVSLHSGLADGERAQNWLKAQSGEARIVLGTRLSVFTPLPNLGLILVDEEHDPSFKQQDGLRYSARDVAIFRANQRGVAIVLGSATPSLESWYNAQSGRYRLLKLTQRAVQPATLPTVRCMDITKLPLHEGLSEPLLTAIEARLQRKEQSLIFINRRGYAPVLMCTSCGWLSECKHCAGKLVLHQKDRSLRCHHCGAQQRVPHACPTCGDADLKPVGIGTQRLEETLQARFPAARILRVDRDSTRNKGAWNAMRKQIHDGEADILIGTQMLAKGHDFPNLTLVGVISPDGALYSADFRASEKLFAQLTQVGGRAGRADKAGEVIVQTAFPNHPLFQALRAHDYEIWAQTLLAERQMAGFPPFVYQALLSAEGKQQGEVNAFLQQARTAAMELKLPVEVYGVVPAAMPKRANHHRAQLLVQSDKRKALGEFLRAWKPVLDELPASRLRWVLDVDPMEF</sequence>
<keyword evidence="4 12" id="KW-0547">Nucleotide-binding</keyword>
<keyword evidence="15" id="KW-1185">Reference proteome</keyword>
<dbReference type="InterPro" id="IPR040498">
    <property type="entry name" value="PriA_CRR"/>
</dbReference>
<dbReference type="SUPFAM" id="SSF52540">
    <property type="entry name" value="P-loop containing nucleoside triphosphate hydrolases"/>
    <property type="match status" value="2"/>
</dbReference>
<proteinExistence type="inferred from homology"/>
<keyword evidence="8 12" id="KW-0067">ATP-binding</keyword>
<feature type="binding site" evidence="12">
    <location>
        <position position="446"/>
    </location>
    <ligand>
        <name>Zn(2+)</name>
        <dbReference type="ChEBI" id="CHEBI:29105"/>
        <label>1</label>
    </ligand>
</feature>
<dbReference type="SMART" id="SM00490">
    <property type="entry name" value="HELICc"/>
    <property type="match status" value="1"/>
</dbReference>
<dbReference type="Pfam" id="PF00270">
    <property type="entry name" value="DEAD"/>
    <property type="match status" value="1"/>
</dbReference>
<dbReference type="GO" id="GO:0005524">
    <property type="term" value="F:ATP binding"/>
    <property type="evidence" value="ECO:0007669"/>
    <property type="project" value="UniProtKB-UniRule"/>
</dbReference>
<dbReference type="FunFam" id="3.40.50.300:FF:000489">
    <property type="entry name" value="Primosome assembly protein PriA"/>
    <property type="match status" value="1"/>
</dbReference>
<evidence type="ECO:0000256" key="11">
    <source>
        <dbReference type="ARBA" id="ARBA00048988"/>
    </source>
</evidence>
<dbReference type="SMART" id="SM00487">
    <property type="entry name" value="DEXDc"/>
    <property type="match status" value="1"/>
</dbReference>
<dbReference type="GO" id="GO:0006302">
    <property type="term" value="P:double-strand break repair"/>
    <property type="evidence" value="ECO:0007669"/>
    <property type="project" value="InterPro"/>
</dbReference>
<dbReference type="GO" id="GO:0016787">
    <property type="term" value="F:hydrolase activity"/>
    <property type="evidence" value="ECO:0007669"/>
    <property type="project" value="UniProtKB-KW"/>
</dbReference>
<feature type="binding site" evidence="12">
    <location>
        <position position="473"/>
    </location>
    <ligand>
        <name>Zn(2+)</name>
        <dbReference type="ChEBI" id="CHEBI:29105"/>
        <label>2</label>
    </ligand>
</feature>
<dbReference type="CDD" id="cd17929">
    <property type="entry name" value="DEXHc_priA"/>
    <property type="match status" value="1"/>
</dbReference>
<dbReference type="GO" id="GO:1990077">
    <property type="term" value="C:primosome complex"/>
    <property type="evidence" value="ECO:0007669"/>
    <property type="project" value="UniProtKB-UniRule"/>
</dbReference>
<feature type="binding site" evidence="12">
    <location>
        <position position="470"/>
    </location>
    <ligand>
        <name>Zn(2+)</name>
        <dbReference type="ChEBI" id="CHEBI:29105"/>
        <label>2</label>
    </ligand>
</feature>
<keyword evidence="3 12" id="KW-0479">Metal-binding</keyword>
<dbReference type="KEGG" id="seme:MIZ01_0096"/>
<comment type="catalytic activity">
    <reaction evidence="12">
        <text>Couples ATP hydrolysis with the unwinding of duplex DNA by translocating in the 3'-5' direction.</text>
        <dbReference type="EC" id="5.6.2.4"/>
    </reaction>
</comment>
<keyword evidence="2 12" id="KW-0235">DNA replication</keyword>
<dbReference type="PROSITE" id="PS51192">
    <property type="entry name" value="HELICASE_ATP_BIND_1"/>
    <property type="match status" value="1"/>
</dbReference>
<feature type="binding site" evidence="12">
    <location>
        <position position="452"/>
    </location>
    <ligand>
        <name>Zn(2+)</name>
        <dbReference type="ChEBI" id="CHEBI:29105"/>
        <label>2</label>
    </ligand>
</feature>
<keyword evidence="6 12" id="KW-0347">Helicase</keyword>
<comment type="similarity">
    <text evidence="12">Belongs to the helicase family. PriA subfamily.</text>
</comment>
<feature type="binding site" evidence="12">
    <location>
        <position position="443"/>
    </location>
    <ligand>
        <name>Zn(2+)</name>
        <dbReference type="ChEBI" id="CHEBI:29105"/>
        <label>1</label>
    </ligand>
</feature>
<keyword evidence="5 12" id="KW-0378">Hydrolase</keyword>
<evidence type="ECO:0000256" key="4">
    <source>
        <dbReference type="ARBA" id="ARBA00022741"/>
    </source>
</evidence>
<dbReference type="PANTHER" id="PTHR30580:SF0">
    <property type="entry name" value="PRIMOSOMAL PROTEIN N"/>
    <property type="match status" value="1"/>
</dbReference>
<dbReference type="EMBL" id="AP023423">
    <property type="protein sequence ID" value="BCK86342.1"/>
    <property type="molecule type" value="Genomic_DNA"/>
</dbReference>
<evidence type="ECO:0000256" key="9">
    <source>
        <dbReference type="ARBA" id="ARBA00023125"/>
    </source>
</evidence>
<dbReference type="GO" id="GO:0008270">
    <property type="term" value="F:zinc ion binding"/>
    <property type="evidence" value="ECO:0007669"/>
    <property type="project" value="UniProtKB-UniRule"/>
</dbReference>
<protein>
    <recommendedName>
        <fullName evidence="12">Replication restart protein PriA</fullName>
    </recommendedName>
    <alternativeName>
        <fullName evidence="12">ATP-dependent DNA helicase PriA</fullName>
        <ecNumber evidence="12">5.6.2.4</ecNumber>
    </alternativeName>
    <alternativeName>
        <fullName evidence="12">DNA 3'-5' helicase PriA</fullName>
    </alternativeName>
</protein>
<dbReference type="InterPro" id="IPR005259">
    <property type="entry name" value="PriA"/>
</dbReference>
<name>A0AAN1X856_9PROT</name>
<evidence type="ECO:0000256" key="1">
    <source>
        <dbReference type="ARBA" id="ARBA00022515"/>
    </source>
</evidence>
<evidence type="ECO:0000259" key="13">
    <source>
        <dbReference type="PROSITE" id="PS51192"/>
    </source>
</evidence>
<dbReference type="RefSeq" id="WP_237247525.1">
    <property type="nucleotide sequence ID" value="NZ_AP023423.1"/>
</dbReference>
<feature type="binding site" evidence="12">
    <location>
        <position position="483"/>
    </location>
    <ligand>
        <name>Zn(2+)</name>
        <dbReference type="ChEBI" id="CHEBI:29105"/>
        <label>1</label>
    </ligand>
</feature>
<keyword evidence="1 12" id="KW-0639">Primosome</keyword>
<dbReference type="GO" id="GO:0006270">
    <property type="term" value="P:DNA replication initiation"/>
    <property type="evidence" value="ECO:0007669"/>
    <property type="project" value="TreeGrafter"/>
</dbReference>
<keyword evidence="10 12" id="KW-0413">Isomerase</keyword>
<evidence type="ECO:0000313" key="15">
    <source>
        <dbReference type="Proteomes" id="UP001320326"/>
    </source>
</evidence>
<dbReference type="CDD" id="cd18804">
    <property type="entry name" value="SF2_C_priA"/>
    <property type="match status" value="1"/>
</dbReference>
<comment type="cofactor">
    <cofactor evidence="12">
        <name>Zn(2+)</name>
        <dbReference type="ChEBI" id="CHEBI:29105"/>
    </cofactor>
    <text evidence="12">Binds 2 zinc ions per subunit.</text>
</comment>
<dbReference type="Pfam" id="PF17764">
    <property type="entry name" value="PriA_3primeBD"/>
    <property type="match status" value="1"/>
</dbReference>
<comment type="function">
    <text evidence="12">Initiates the restart of stalled replication forks, which reloads the replicative helicase on sites other than the origin of replication. Recognizes and binds to abandoned replication forks and remodels them to uncover a helicase loading site. Promotes assembly of the primosome at these replication forks.</text>
</comment>
<dbReference type="Pfam" id="PF18074">
    <property type="entry name" value="PriA_C"/>
    <property type="match status" value="1"/>
</dbReference>
<dbReference type="GO" id="GO:0043138">
    <property type="term" value="F:3'-5' DNA helicase activity"/>
    <property type="evidence" value="ECO:0007669"/>
    <property type="project" value="UniProtKB-EC"/>
</dbReference>
<dbReference type="InterPro" id="IPR001650">
    <property type="entry name" value="Helicase_C-like"/>
</dbReference>
<dbReference type="Proteomes" id="UP001320326">
    <property type="component" value="Chromosome"/>
</dbReference>
<keyword evidence="7 12" id="KW-0862">Zinc</keyword>
<dbReference type="PANTHER" id="PTHR30580">
    <property type="entry name" value="PRIMOSOMAL PROTEIN N"/>
    <property type="match status" value="1"/>
</dbReference>
<evidence type="ECO:0000256" key="5">
    <source>
        <dbReference type="ARBA" id="ARBA00022801"/>
    </source>
</evidence>
<evidence type="ECO:0000256" key="12">
    <source>
        <dbReference type="HAMAP-Rule" id="MF_00983"/>
    </source>
</evidence>
<gene>
    <name evidence="12" type="primary">priA</name>
    <name evidence="14" type="ORF">MIZ01_0096</name>
</gene>
<dbReference type="GO" id="GO:0003677">
    <property type="term" value="F:DNA binding"/>
    <property type="evidence" value="ECO:0007669"/>
    <property type="project" value="UniProtKB-UniRule"/>
</dbReference>
<reference evidence="14 15" key="1">
    <citation type="journal article" date="2022" name="Int. J. Syst. Evol. Microbiol.">
        <title>&lt;i&gt;Sideroxyarcus emersonii&lt;/i&gt; gen. nov. sp. nov., a neutrophilic, microaerobic iron- and thiosulfate-oxidizing bacterium isolated from iron-rich wetland sediment.</title>
        <authorList>
            <person name="Kato S."/>
            <person name="Itoh T."/>
            <person name="Iino T."/>
            <person name="Ohkuma M."/>
        </authorList>
    </citation>
    <scope>NUCLEOTIDE SEQUENCE [LARGE SCALE GENOMIC DNA]</scope>
    <source>
        <strain evidence="14 15">MIZ01</strain>
    </source>
</reference>
<comment type="subunit">
    <text evidence="12">Component of the replication restart primosome.</text>
</comment>
<feature type="binding site" evidence="12">
    <location>
        <position position="486"/>
    </location>
    <ligand>
        <name>Zn(2+)</name>
        <dbReference type="ChEBI" id="CHEBI:29105"/>
        <label>1</label>
    </ligand>
</feature>
<comment type="catalytic activity">
    <reaction evidence="11 12">
        <text>ATP + H2O = ADP + phosphate + H(+)</text>
        <dbReference type="Rhea" id="RHEA:13065"/>
        <dbReference type="ChEBI" id="CHEBI:15377"/>
        <dbReference type="ChEBI" id="CHEBI:15378"/>
        <dbReference type="ChEBI" id="CHEBI:30616"/>
        <dbReference type="ChEBI" id="CHEBI:43474"/>
        <dbReference type="ChEBI" id="CHEBI:456216"/>
        <dbReference type="EC" id="5.6.2.4"/>
    </reaction>
</comment>
<keyword evidence="9 12" id="KW-0238">DNA-binding</keyword>
<accession>A0AAN1X856</accession>
<dbReference type="InterPro" id="IPR011545">
    <property type="entry name" value="DEAD/DEAH_box_helicase_dom"/>
</dbReference>
<dbReference type="Gene3D" id="3.40.1440.60">
    <property type="entry name" value="PriA, 3(prime) DNA-binding domain"/>
    <property type="match status" value="1"/>
</dbReference>
<evidence type="ECO:0000256" key="10">
    <source>
        <dbReference type="ARBA" id="ARBA00023235"/>
    </source>
</evidence>
<evidence type="ECO:0000256" key="6">
    <source>
        <dbReference type="ARBA" id="ARBA00022806"/>
    </source>
</evidence>
<dbReference type="InterPro" id="IPR014001">
    <property type="entry name" value="Helicase_ATP-bd"/>
</dbReference>
<dbReference type="NCBIfam" id="NF004067">
    <property type="entry name" value="PRK05580.1-4"/>
    <property type="match status" value="1"/>
</dbReference>
<dbReference type="InterPro" id="IPR041222">
    <property type="entry name" value="PriA_3primeBD"/>
</dbReference>
<dbReference type="GO" id="GO:0006310">
    <property type="term" value="P:DNA recombination"/>
    <property type="evidence" value="ECO:0007669"/>
    <property type="project" value="InterPro"/>
</dbReference>
<dbReference type="GO" id="GO:0006269">
    <property type="term" value="P:DNA replication, synthesis of primer"/>
    <property type="evidence" value="ECO:0007669"/>
    <property type="project" value="UniProtKB-KW"/>
</dbReference>
<organism evidence="14 15">
    <name type="scientific">Sideroxyarcus emersonii</name>
    <dbReference type="NCBI Taxonomy" id="2764705"/>
    <lineage>
        <taxon>Bacteria</taxon>
        <taxon>Pseudomonadati</taxon>
        <taxon>Pseudomonadota</taxon>
        <taxon>Betaproteobacteria</taxon>
        <taxon>Nitrosomonadales</taxon>
        <taxon>Gallionellaceae</taxon>
        <taxon>Sideroxyarcus</taxon>
    </lineage>
</organism>
<dbReference type="InterPro" id="IPR027417">
    <property type="entry name" value="P-loop_NTPase"/>
</dbReference>
<dbReference type="AlphaFoldDB" id="A0AAN1X856"/>
<dbReference type="Pfam" id="PF18319">
    <property type="entry name" value="Zn_ribbon_PriA"/>
    <property type="match status" value="1"/>
</dbReference>
<dbReference type="NCBIfam" id="TIGR00595">
    <property type="entry name" value="priA"/>
    <property type="match status" value="1"/>
</dbReference>
<feature type="binding site" evidence="12">
    <location>
        <position position="455"/>
    </location>
    <ligand>
        <name>Zn(2+)</name>
        <dbReference type="ChEBI" id="CHEBI:29105"/>
        <label>2</label>
    </ligand>
</feature>
<evidence type="ECO:0000256" key="8">
    <source>
        <dbReference type="ARBA" id="ARBA00022840"/>
    </source>
</evidence>